<reference evidence="2 3" key="2">
    <citation type="journal article" date="2023" name="ChemBioChem">
        <title>Acyltransferase Domain Exchange between Two Independent Type I Polyketide Synthases in the Same Producer Strain of Macrolide Antibiotics.</title>
        <authorList>
            <person name="Kudo F."/>
            <person name="Kishikawa K."/>
            <person name="Tsuboi K."/>
            <person name="Kido T."/>
            <person name="Usui T."/>
            <person name="Hashimoto J."/>
            <person name="Shin-Ya K."/>
            <person name="Miyanaga A."/>
            <person name="Eguchi T."/>
        </authorList>
    </citation>
    <scope>NUCLEOTIDE SEQUENCE [LARGE SCALE GENOMIC DNA]</scope>
    <source>
        <strain evidence="2 3">A-8890</strain>
    </source>
</reference>
<gene>
    <name evidence="2" type="ORF">SGFS_058980</name>
</gene>
<proteinExistence type="predicted"/>
<evidence type="ECO:0000313" key="3">
    <source>
        <dbReference type="Proteomes" id="UP001321542"/>
    </source>
</evidence>
<dbReference type="EMBL" id="AP018448">
    <property type="protein sequence ID" value="BBC34604.1"/>
    <property type="molecule type" value="Genomic_DNA"/>
</dbReference>
<sequence length="117" mass="12299">MAEVGAGQAQTDGGVGAESVAGLQDDETAPGAHEGGSGAQQFLEGVGERCRASQALREFMKGCEIRHPARESVLENGPRRGSRRGVRAGGVLGGRRGRWGVRGGWRRRDSVCGRGNR</sequence>
<name>A0ABN5VMR3_9ACTN</name>
<organism evidence="2 3">
    <name type="scientific">Streptomyces graminofaciens</name>
    <dbReference type="NCBI Taxonomy" id="68212"/>
    <lineage>
        <taxon>Bacteria</taxon>
        <taxon>Bacillati</taxon>
        <taxon>Actinomycetota</taxon>
        <taxon>Actinomycetes</taxon>
        <taxon>Kitasatosporales</taxon>
        <taxon>Streptomycetaceae</taxon>
        <taxon>Streptomyces</taxon>
    </lineage>
</organism>
<dbReference type="Proteomes" id="UP001321542">
    <property type="component" value="Chromosome"/>
</dbReference>
<reference evidence="2 3" key="1">
    <citation type="journal article" date="2010" name="ChemBioChem">
        <title>Cloning and characterization of the biosynthetic gene cluster of 16-membered macrolide antibiotic FD-891: involvement of a dual functional cytochrome P450 monooxygenase catalyzing epoxidation and hydroxylation.</title>
        <authorList>
            <person name="Kudo F."/>
            <person name="Motegi A."/>
            <person name="Mizoue K."/>
            <person name="Eguchi T."/>
        </authorList>
    </citation>
    <scope>NUCLEOTIDE SEQUENCE [LARGE SCALE GENOMIC DNA]</scope>
    <source>
        <strain evidence="2 3">A-8890</strain>
    </source>
</reference>
<evidence type="ECO:0000256" key="1">
    <source>
        <dbReference type="SAM" id="MobiDB-lite"/>
    </source>
</evidence>
<keyword evidence="3" id="KW-1185">Reference proteome</keyword>
<feature type="region of interest" description="Disordered" evidence="1">
    <location>
        <begin position="74"/>
        <end position="93"/>
    </location>
</feature>
<feature type="region of interest" description="Disordered" evidence="1">
    <location>
        <begin position="1"/>
        <end position="40"/>
    </location>
</feature>
<protein>
    <submittedName>
        <fullName evidence="2">Uncharacterized protein</fullName>
    </submittedName>
</protein>
<evidence type="ECO:0000313" key="2">
    <source>
        <dbReference type="EMBL" id="BBC34604.1"/>
    </source>
</evidence>
<accession>A0ABN5VMR3</accession>